<dbReference type="EMBL" id="QRDL01000005">
    <property type="protein sequence ID" value="RED02036.1"/>
    <property type="molecule type" value="Genomic_DNA"/>
</dbReference>
<dbReference type="Pfam" id="PF13476">
    <property type="entry name" value="AAA_23"/>
    <property type="match status" value="1"/>
</dbReference>
<dbReference type="InterPro" id="IPR041685">
    <property type="entry name" value="AAA_GajA/Old/RecF-like"/>
</dbReference>
<dbReference type="PANTHER" id="PTHR43581">
    <property type="entry name" value="ATP/GTP PHOSPHATASE"/>
    <property type="match status" value="1"/>
</dbReference>
<dbReference type="PANTHER" id="PTHR43581:SF2">
    <property type="entry name" value="EXCINUCLEASE ATPASE SUBUNIT"/>
    <property type="match status" value="1"/>
</dbReference>
<comment type="caution">
    <text evidence="4">The sequence shown here is derived from an EMBL/GenBank/DDBJ whole genome shotgun (WGS) entry which is preliminary data.</text>
</comment>
<proteinExistence type="predicted"/>
<dbReference type="InterPro" id="IPR051396">
    <property type="entry name" value="Bact_Antivir_Def_Nuclease"/>
</dbReference>
<dbReference type="Gene3D" id="3.40.50.300">
    <property type="entry name" value="P-loop containing nucleotide triphosphate hydrolases"/>
    <property type="match status" value="2"/>
</dbReference>
<dbReference type="GO" id="GO:0016887">
    <property type="term" value="F:ATP hydrolysis activity"/>
    <property type="evidence" value="ECO:0007669"/>
    <property type="project" value="InterPro"/>
</dbReference>
<feature type="domain" description="DUF3696" evidence="1">
    <location>
        <begin position="309"/>
        <end position="355"/>
    </location>
</feature>
<dbReference type="Pfam" id="PF12476">
    <property type="entry name" value="DUF3696"/>
    <property type="match status" value="1"/>
</dbReference>
<dbReference type="Proteomes" id="UP000256988">
    <property type="component" value="Unassembled WGS sequence"/>
</dbReference>
<reference evidence="4 5" key="1">
    <citation type="submission" date="2018-07" db="EMBL/GenBank/DDBJ databases">
        <title>Genome sequencing of rice bacterial endophytes.</title>
        <authorList>
            <person name="Venturi V."/>
        </authorList>
    </citation>
    <scope>NUCLEOTIDE SEQUENCE [LARGE SCALE GENOMIC DNA]</scope>
    <source>
        <strain evidence="4 5">AG1002</strain>
    </source>
</reference>
<dbReference type="AlphaFoldDB" id="A0A3D9EGB6"/>
<dbReference type="GO" id="GO:0006302">
    <property type="term" value="P:double-strand break repair"/>
    <property type="evidence" value="ECO:0007669"/>
    <property type="project" value="InterPro"/>
</dbReference>
<organism evidence="4 5">
    <name type="scientific">Ectopseudomonas oleovorans</name>
    <name type="common">Pseudomonas oleovorans</name>
    <dbReference type="NCBI Taxonomy" id="301"/>
    <lineage>
        <taxon>Bacteria</taxon>
        <taxon>Pseudomonadati</taxon>
        <taxon>Pseudomonadota</taxon>
        <taxon>Gammaproteobacteria</taxon>
        <taxon>Pseudomonadales</taxon>
        <taxon>Pseudomonadaceae</taxon>
        <taxon>Ectopseudomonas</taxon>
    </lineage>
</organism>
<sequence>MITKIEIAGFKRFKSQTFELKPLTILAGLNGSGKSSLIHSILLAEEAARSSAQGIIQLNGPFGLELGTVGDILNWEAGDQIKFDIHEDNGIRRVYLDCPSEECMYVMPDLETVRHQESGNTQKGKFTYLSAERYGPKLSHTSCSLPADMVEVGTKGENCAQLLEALGNKPLDEHLLHPLSTTPSFLKYEVERWLAEIARPVEIEAERFSDSNVYGLKFRTPGGSWVKSTNMGFGVSYSLPIILAALTAAEGGIIIVENPEAHLHPLGQSRMGNFLTWIASKGIQVIIETHSDHIINGVRRAIGESEILQPEDGVIHFFDDETFPAVQQLNFMKNGSVSNWPNGFFDQYQIDTAALGRLRRKRG</sequence>
<accession>A0A3D9EGB6</accession>
<evidence type="ECO:0000313" key="4">
    <source>
        <dbReference type="EMBL" id="RED02036.1"/>
    </source>
</evidence>
<dbReference type="InterPro" id="IPR022532">
    <property type="entry name" value="DUF3696"/>
</dbReference>
<dbReference type="InterPro" id="IPR014592">
    <property type="entry name" value="P-loop_UCP034888"/>
</dbReference>
<dbReference type="InterPro" id="IPR038729">
    <property type="entry name" value="Rad50/SbcC_AAA"/>
</dbReference>
<dbReference type="InterPro" id="IPR027417">
    <property type="entry name" value="P-loop_NTPase"/>
</dbReference>
<dbReference type="Pfam" id="PF13175">
    <property type="entry name" value="AAA_15"/>
    <property type="match status" value="1"/>
</dbReference>
<evidence type="ECO:0000259" key="3">
    <source>
        <dbReference type="Pfam" id="PF13476"/>
    </source>
</evidence>
<evidence type="ECO:0000259" key="1">
    <source>
        <dbReference type="Pfam" id="PF12476"/>
    </source>
</evidence>
<dbReference type="RefSeq" id="WP_115946579.1">
    <property type="nucleotide sequence ID" value="NZ_QRDL01000005.1"/>
</dbReference>
<name>A0A3D9EGB6_ECTOL</name>
<feature type="domain" description="Endonuclease GajA/Old nuclease/RecF-like AAA" evidence="2">
    <location>
        <begin position="222"/>
        <end position="295"/>
    </location>
</feature>
<feature type="domain" description="Rad50/SbcC-type AAA" evidence="3">
    <location>
        <begin position="4"/>
        <end position="44"/>
    </location>
</feature>
<dbReference type="SUPFAM" id="SSF52540">
    <property type="entry name" value="P-loop containing nucleoside triphosphate hydrolases"/>
    <property type="match status" value="1"/>
</dbReference>
<dbReference type="PIRSF" id="PIRSF034888">
    <property type="entry name" value="P-loop_UCP034888"/>
    <property type="match status" value="1"/>
</dbReference>
<gene>
    <name evidence="4" type="ORF">DFO60_3661</name>
</gene>
<protein>
    <submittedName>
        <fullName evidence="4">Putative ATPase</fullName>
    </submittedName>
</protein>
<evidence type="ECO:0000313" key="5">
    <source>
        <dbReference type="Proteomes" id="UP000256988"/>
    </source>
</evidence>
<evidence type="ECO:0000259" key="2">
    <source>
        <dbReference type="Pfam" id="PF13175"/>
    </source>
</evidence>